<evidence type="ECO:0000313" key="1">
    <source>
        <dbReference type="EMBL" id="MCW1933004.1"/>
    </source>
</evidence>
<dbReference type="Proteomes" id="UP001208938">
    <property type="component" value="Unassembled WGS sequence"/>
</dbReference>
<gene>
    <name evidence="1" type="ORF">OKW52_12245</name>
</gene>
<keyword evidence="2" id="KW-1185">Reference proteome</keyword>
<evidence type="ECO:0000313" key="2">
    <source>
        <dbReference type="Proteomes" id="UP001208938"/>
    </source>
</evidence>
<dbReference type="RefSeq" id="WP_264505955.1">
    <property type="nucleotide sequence ID" value="NZ_JAPDFL010000001.1"/>
</dbReference>
<sequence>MIAGAIGEDPHWIDGAFDQPMAVLRANYYPQRPGWAGEQDFGIAAHTDHG</sequence>
<proteinExistence type="predicted"/>
<dbReference type="SUPFAM" id="SSF51197">
    <property type="entry name" value="Clavaminate synthase-like"/>
    <property type="match status" value="1"/>
</dbReference>
<dbReference type="Gene3D" id="2.60.120.330">
    <property type="entry name" value="B-lactam Antibiotic, Isopenicillin N Synthase, Chain"/>
    <property type="match status" value="1"/>
</dbReference>
<protein>
    <submittedName>
        <fullName evidence="1">Uncharacterized protein</fullName>
    </submittedName>
</protein>
<organism evidence="1 2">
    <name type="scientific">Pararhodobacter zhoushanensis</name>
    <dbReference type="NCBI Taxonomy" id="2479545"/>
    <lineage>
        <taxon>Bacteria</taxon>
        <taxon>Pseudomonadati</taxon>
        <taxon>Pseudomonadota</taxon>
        <taxon>Alphaproteobacteria</taxon>
        <taxon>Rhodobacterales</taxon>
        <taxon>Paracoccaceae</taxon>
        <taxon>Pararhodobacter</taxon>
    </lineage>
</organism>
<dbReference type="InterPro" id="IPR027443">
    <property type="entry name" value="IPNS-like_sf"/>
</dbReference>
<dbReference type="EMBL" id="JAPDFL010000001">
    <property type="protein sequence ID" value="MCW1933004.1"/>
    <property type="molecule type" value="Genomic_DNA"/>
</dbReference>
<accession>A0ABT3GZN8</accession>
<name>A0ABT3GZN8_9RHOB</name>
<comment type="caution">
    <text evidence="1">The sequence shown here is derived from an EMBL/GenBank/DDBJ whole genome shotgun (WGS) entry which is preliminary data.</text>
</comment>
<reference evidence="1 2" key="1">
    <citation type="submission" date="2022-10" db="EMBL/GenBank/DDBJ databases">
        <title>Pararhodobacter sp. nov., isolated from marine algae.</title>
        <authorList>
            <person name="Choi B.J."/>
            <person name="Kim J.M."/>
            <person name="Lee J.K."/>
            <person name="Choi D.G."/>
            <person name="Jeon C.O."/>
        </authorList>
    </citation>
    <scope>NUCLEOTIDE SEQUENCE [LARGE SCALE GENOMIC DNA]</scope>
    <source>
        <strain evidence="1 2">ZQ420</strain>
    </source>
</reference>